<dbReference type="Pfam" id="PF01418">
    <property type="entry name" value="HTH_6"/>
    <property type="match status" value="1"/>
</dbReference>
<evidence type="ECO:0000256" key="3">
    <source>
        <dbReference type="ARBA" id="ARBA00023152"/>
    </source>
</evidence>
<organism evidence="8 9">
    <name type="scientific">Massilia glaciei</name>
    <dbReference type="NCBI Taxonomy" id="1524097"/>
    <lineage>
        <taxon>Bacteria</taxon>
        <taxon>Pseudomonadati</taxon>
        <taxon>Pseudomonadota</taxon>
        <taxon>Betaproteobacteria</taxon>
        <taxon>Burkholderiales</taxon>
        <taxon>Oxalobacteraceae</taxon>
        <taxon>Telluria group</taxon>
        <taxon>Massilia</taxon>
    </lineage>
</organism>
<dbReference type="Pfam" id="PF01380">
    <property type="entry name" value="SIS"/>
    <property type="match status" value="1"/>
</dbReference>
<keyword evidence="1" id="KW-0805">Transcription regulation</keyword>
<dbReference type="AlphaFoldDB" id="A0A2U2H9T1"/>
<dbReference type="PANTHER" id="PTHR30514:SF18">
    <property type="entry name" value="RPIR-FAMILY TRANSCRIPTIONAL REGULATOR"/>
    <property type="match status" value="1"/>
</dbReference>
<dbReference type="EMBL" id="PXWF02000341">
    <property type="protein sequence ID" value="PWF39396.1"/>
    <property type="molecule type" value="Genomic_DNA"/>
</dbReference>
<evidence type="ECO:0000256" key="5">
    <source>
        <dbReference type="SAM" id="MobiDB-lite"/>
    </source>
</evidence>
<evidence type="ECO:0000256" key="4">
    <source>
        <dbReference type="ARBA" id="ARBA00023163"/>
    </source>
</evidence>
<dbReference type="Gene3D" id="1.10.10.10">
    <property type="entry name" value="Winged helix-like DNA-binding domain superfamily/Winged helix DNA-binding domain"/>
    <property type="match status" value="1"/>
</dbReference>
<comment type="caution">
    <text evidence="8">The sequence shown here is derived from an EMBL/GenBank/DDBJ whole genome shotgun (WGS) entry which is preliminary data.</text>
</comment>
<evidence type="ECO:0000259" key="6">
    <source>
        <dbReference type="PROSITE" id="PS51071"/>
    </source>
</evidence>
<keyword evidence="9" id="KW-1185">Reference proteome</keyword>
<dbReference type="InterPro" id="IPR009057">
    <property type="entry name" value="Homeodomain-like_sf"/>
</dbReference>
<feature type="region of interest" description="Disordered" evidence="5">
    <location>
        <begin position="304"/>
        <end position="326"/>
    </location>
</feature>
<keyword evidence="3" id="KW-0324">Glycolysis</keyword>
<feature type="compositionally biased region" description="Basic and acidic residues" evidence="5">
    <location>
        <begin position="314"/>
        <end position="326"/>
    </location>
</feature>
<dbReference type="OrthoDB" id="8998729at2"/>
<dbReference type="RefSeq" id="WP_106760441.1">
    <property type="nucleotide sequence ID" value="NZ_PXWF02000341.1"/>
</dbReference>
<dbReference type="PROSITE" id="PS51071">
    <property type="entry name" value="HTH_RPIR"/>
    <property type="match status" value="1"/>
</dbReference>
<dbReference type="GO" id="GO:0006096">
    <property type="term" value="P:glycolytic process"/>
    <property type="evidence" value="ECO:0007669"/>
    <property type="project" value="UniProtKB-KW"/>
</dbReference>
<keyword evidence="4" id="KW-0804">Transcription</keyword>
<dbReference type="InterPro" id="IPR001347">
    <property type="entry name" value="SIS_dom"/>
</dbReference>
<protein>
    <submittedName>
        <fullName evidence="8">MurR/RpiR family transcriptional regulator</fullName>
    </submittedName>
</protein>
<accession>A0A2U2H9T1</accession>
<dbReference type="InterPro" id="IPR000281">
    <property type="entry name" value="HTH_RpiR"/>
</dbReference>
<dbReference type="InterPro" id="IPR047640">
    <property type="entry name" value="RpiR-like"/>
</dbReference>
<dbReference type="CDD" id="cd05013">
    <property type="entry name" value="SIS_RpiR"/>
    <property type="match status" value="1"/>
</dbReference>
<evidence type="ECO:0000259" key="7">
    <source>
        <dbReference type="PROSITE" id="PS51464"/>
    </source>
</evidence>
<dbReference type="PROSITE" id="PS51464">
    <property type="entry name" value="SIS"/>
    <property type="match status" value="1"/>
</dbReference>
<dbReference type="GO" id="GO:0003677">
    <property type="term" value="F:DNA binding"/>
    <property type="evidence" value="ECO:0007669"/>
    <property type="project" value="UniProtKB-KW"/>
</dbReference>
<dbReference type="GO" id="GO:0003700">
    <property type="term" value="F:DNA-binding transcription factor activity"/>
    <property type="evidence" value="ECO:0007669"/>
    <property type="project" value="InterPro"/>
</dbReference>
<reference evidence="8 9" key="1">
    <citation type="submission" date="2018-04" db="EMBL/GenBank/DDBJ databases">
        <title>Massilia violaceinigra sp. nov., a novel purple-pigmented bacterium isolated from Tianshan glacier, Xinjiang, China.</title>
        <authorList>
            <person name="Wang H."/>
        </authorList>
    </citation>
    <scope>NUCLEOTIDE SEQUENCE [LARGE SCALE GENOMIC DNA]</scope>
    <source>
        <strain evidence="8 9">B448-2</strain>
    </source>
</reference>
<evidence type="ECO:0000313" key="9">
    <source>
        <dbReference type="Proteomes" id="UP000241421"/>
    </source>
</evidence>
<sequence length="326" mass="33774">MKPARPDSSNDFASSQIAFAQSSIGHALLKALADGSASQRAIADYLLRNQLRVTALGIEELAAMCQVSTATVSRFARDIGYANYSAMRSEVAETLQSVQQPVDKLRASIARGKSGTAPAFDSLACAVANIGASGDALDAAEVARVVSLLTRARAVYVMGFGLSSHLAGLLAMHLQPFCQQVIEVAGHGGTEVAAANLANITAKDVLVILSFPRYALDVVRLGSFARELGASIVAITDSPASPLAGLGNHVLYAPSGHPILPSSSGAAIAVIEALVASLMVSNKANVAKASRLTEAISAYLVGASQDSKSSSTKDGPRRRIRNDNKT</sequence>
<feature type="compositionally biased region" description="Polar residues" evidence="5">
    <location>
        <begin position="304"/>
        <end position="313"/>
    </location>
</feature>
<dbReference type="PANTHER" id="PTHR30514">
    <property type="entry name" value="GLUCOKINASE"/>
    <property type="match status" value="1"/>
</dbReference>
<dbReference type="SUPFAM" id="SSF46689">
    <property type="entry name" value="Homeodomain-like"/>
    <property type="match status" value="1"/>
</dbReference>
<gene>
    <name evidence="8" type="ORF">C7C56_027070</name>
</gene>
<dbReference type="InterPro" id="IPR035472">
    <property type="entry name" value="RpiR-like_SIS"/>
</dbReference>
<dbReference type="Proteomes" id="UP000241421">
    <property type="component" value="Unassembled WGS sequence"/>
</dbReference>
<evidence type="ECO:0000313" key="8">
    <source>
        <dbReference type="EMBL" id="PWF39396.1"/>
    </source>
</evidence>
<evidence type="ECO:0000256" key="1">
    <source>
        <dbReference type="ARBA" id="ARBA00023015"/>
    </source>
</evidence>
<dbReference type="SUPFAM" id="SSF53697">
    <property type="entry name" value="SIS domain"/>
    <property type="match status" value="1"/>
</dbReference>
<dbReference type="GO" id="GO:0097367">
    <property type="term" value="F:carbohydrate derivative binding"/>
    <property type="evidence" value="ECO:0007669"/>
    <property type="project" value="InterPro"/>
</dbReference>
<feature type="domain" description="SIS" evidence="7">
    <location>
        <begin position="145"/>
        <end position="284"/>
    </location>
</feature>
<proteinExistence type="predicted"/>
<feature type="domain" description="HTH rpiR-type" evidence="6">
    <location>
        <begin position="22"/>
        <end position="98"/>
    </location>
</feature>
<keyword evidence="2" id="KW-0238">DNA-binding</keyword>
<dbReference type="InterPro" id="IPR046348">
    <property type="entry name" value="SIS_dom_sf"/>
</dbReference>
<dbReference type="InterPro" id="IPR036388">
    <property type="entry name" value="WH-like_DNA-bd_sf"/>
</dbReference>
<name>A0A2U2H9T1_9BURK</name>
<dbReference type="Gene3D" id="3.40.50.10490">
    <property type="entry name" value="Glucose-6-phosphate isomerase like protein, domain 1"/>
    <property type="match status" value="1"/>
</dbReference>
<evidence type="ECO:0000256" key="2">
    <source>
        <dbReference type="ARBA" id="ARBA00023125"/>
    </source>
</evidence>